<dbReference type="eggNOG" id="KOG4523">
    <property type="taxonomic scope" value="Eukaryota"/>
</dbReference>
<dbReference type="Proteomes" id="UP000015104">
    <property type="component" value="Unassembled WGS sequence"/>
</dbReference>
<feature type="compositionally biased region" description="Low complexity" evidence="1">
    <location>
        <begin position="134"/>
        <end position="145"/>
    </location>
</feature>
<dbReference type="Pfam" id="PF10167">
    <property type="entry name" value="BORCS8"/>
    <property type="match status" value="1"/>
</dbReference>
<feature type="compositionally biased region" description="Polar residues" evidence="1">
    <location>
        <begin position="152"/>
        <end position="164"/>
    </location>
</feature>
<name>T1K1K2_TETUR</name>
<dbReference type="AlphaFoldDB" id="T1K1K2"/>
<evidence type="ECO:0000313" key="2">
    <source>
        <dbReference type="EnsemblMetazoa" id="tetur04g01690.1"/>
    </source>
</evidence>
<dbReference type="EMBL" id="CAEY01001352">
    <property type="status" value="NOT_ANNOTATED_CDS"/>
    <property type="molecule type" value="Genomic_DNA"/>
</dbReference>
<proteinExistence type="predicted"/>
<organism evidence="2 3">
    <name type="scientific">Tetranychus urticae</name>
    <name type="common">Two-spotted spider mite</name>
    <dbReference type="NCBI Taxonomy" id="32264"/>
    <lineage>
        <taxon>Eukaryota</taxon>
        <taxon>Metazoa</taxon>
        <taxon>Ecdysozoa</taxon>
        <taxon>Arthropoda</taxon>
        <taxon>Chelicerata</taxon>
        <taxon>Arachnida</taxon>
        <taxon>Acari</taxon>
        <taxon>Acariformes</taxon>
        <taxon>Trombidiformes</taxon>
        <taxon>Prostigmata</taxon>
        <taxon>Eleutherengona</taxon>
        <taxon>Raphignathae</taxon>
        <taxon>Tetranychoidea</taxon>
        <taxon>Tetranychidae</taxon>
        <taxon>Tetranychus</taxon>
    </lineage>
</organism>
<evidence type="ECO:0000256" key="1">
    <source>
        <dbReference type="SAM" id="MobiDB-lite"/>
    </source>
</evidence>
<reference evidence="3" key="1">
    <citation type="submission" date="2011-08" db="EMBL/GenBank/DDBJ databases">
        <authorList>
            <person name="Rombauts S."/>
        </authorList>
    </citation>
    <scope>NUCLEOTIDE SEQUENCE</scope>
    <source>
        <strain evidence="3">London</strain>
    </source>
</reference>
<feature type="region of interest" description="Disordered" evidence="1">
    <location>
        <begin position="134"/>
        <end position="164"/>
    </location>
</feature>
<dbReference type="HOGENOM" id="CLU_1940785_0_0_1"/>
<protein>
    <submittedName>
        <fullName evidence="2">Uncharacterized protein</fullName>
    </submittedName>
</protein>
<keyword evidence="3" id="KW-1185">Reference proteome</keyword>
<evidence type="ECO:0000313" key="3">
    <source>
        <dbReference type="Proteomes" id="UP000015104"/>
    </source>
</evidence>
<dbReference type="STRING" id="32264.T1K1K2"/>
<dbReference type="InterPro" id="IPR019320">
    <property type="entry name" value="BORCS8"/>
</dbReference>
<accession>T1K1K2</accession>
<sequence length="164" mass="18554">MKCIIELSLTNFIFQLRNIISSYFAGQPNIGSSCRTLIWSKKYVEMKKLETQLKGACYDLDYTVKAVKSIHNSKDTFASIKALLKDAFFYKQQIDYDNNVRYRVANRGNNQKRPAVQRFSGSFDIPSFISSHLPSSPSTSMMSSLARADSIPQPNSQSFNSKSP</sequence>
<reference evidence="2" key="2">
    <citation type="submission" date="2015-06" db="UniProtKB">
        <authorList>
            <consortium name="EnsemblMetazoa"/>
        </authorList>
    </citation>
    <scope>IDENTIFICATION</scope>
</reference>
<dbReference type="EnsemblMetazoa" id="tetur04g01690.1">
    <property type="protein sequence ID" value="tetur04g01690.1"/>
    <property type="gene ID" value="tetur04g01690"/>
</dbReference>
<dbReference type="PROSITE" id="PS51257">
    <property type="entry name" value="PROKAR_LIPOPROTEIN"/>
    <property type="match status" value="1"/>
</dbReference>